<organism evidence="3 4">
    <name type="scientific">Gymnopilus junonius</name>
    <name type="common">Spectacular rustgill mushroom</name>
    <name type="synonym">Gymnopilus spectabilis subsp. junonius</name>
    <dbReference type="NCBI Taxonomy" id="109634"/>
    <lineage>
        <taxon>Eukaryota</taxon>
        <taxon>Fungi</taxon>
        <taxon>Dikarya</taxon>
        <taxon>Basidiomycota</taxon>
        <taxon>Agaricomycotina</taxon>
        <taxon>Agaricomycetes</taxon>
        <taxon>Agaricomycetidae</taxon>
        <taxon>Agaricales</taxon>
        <taxon>Agaricineae</taxon>
        <taxon>Hymenogastraceae</taxon>
        <taxon>Gymnopilus</taxon>
    </lineage>
</organism>
<protein>
    <recommendedName>
        <fullName evidence="2">Nephrocystin 3-like N-terminal domain-containing protein</fullName>
    </recommendedName>
</protein>
<keyword evidence="1" id="KW-0677">Repeat</keyword>
<dbReference type="SUPFAM" id="SSF52540">
    <property type="entry name" value="P-loop containing nucleoside triphosphate hydrolases"/>
    <property type="match status" value="1"/>
</dbReference>
<accession>A0A9P5TJY6</accession>
<sequence>MSLSIVALTPDLLLRPAKTQKAFTKGQSFQKDLALLSTSYVLQEASDLKELLKLIVVIHDNDEEDKLADVLESCARFSIQLASAPEADRVETMQSIMVFRGTVEKIRRAQLSEDAGALDGLNSMVSNDISTIKTGLSEGLSKALDVTIGQAISILSVVKAAALSYRCPGFNLQLDWPLACCRLFRKLETIAEECNQLSQLGVFSRYFQQAAQAGDLQSEALINIKLDIETLKRNIESNSALMRSDFAALHNLPSHPFYTPNKYLENSRDDVIKDVSEWITTSKESVLWIHGAAGLGKSTVAQQLIYLLQSDDRLAGAVFLKYLTNEHPIKVIQMVAKLLGEKHPQAIPNIADAARRLNSAHDPLSKYVAAYVIDPIRALKYPYQLVIVVDGLDEWTNRETFLAELVNIPSDSPVKFVLTSRFNHSIERVLDKALIRKYPLPQASQQVIERYFCHYFESDDIDWNGRKPDQNKICQLAALADGLLVWAATVRSLVLNNFDGRNPHEILNQIIWSEQKVAAGNGRQLESLYRSAMSTLFPADIQASLRDFLGAILVLQEALPISDFAKILGIPQRIAKEIHGRLAALQIKDDSKSEIISPAAQSFHSSFLEFIQSVAVQTDGHSFHAMNTEDAHLLLGNRCLEIFFLEFLQSFPGQKCTYSDLRSVTLYCVKYWPIHLSNGTKRTQLLADSILVHVSDAALQHWSTLFLSHVSSWFRDDLDNRSDFPKARLLYELAVTVGTEDNPALRYHISCLEVAVRLQPSDGETWIALGHGYRKMYTQGKYKKNLEQEIIAWREALHLASHQDNRPVVLEELALALHARFKQQGVLSDLEEVISILREALELRPYSHPDNSLSLTNLSGALQTRFKAQGDPKDLDEAISIHREALKLWPAPHPDYHLSLNSLAAALHTRFKEQGDLNDLDEAISLHQEALHSAPHADRSLSLKSLAAALLTRFKEQGDPNDLDEVISLHQEALELPSRSARAPHIEHSTPPTSLAIALVARFGQQGAINDLDEAISIFRDALELRPAPHGNLPSTLNNLAYALLTRFQLQRTLSDLDEATSLAQEALELLPLPNSLHSTILDTLAFALYMRFEQKDRLAAALRTQYEQLGIVRNLDQAISLNQEALALCRPPQPRYAVSLQGLLKSLELQFRKDRDIELIDEIIVKYRELVRLPTAPKAIHSWALKNFPLALRARHELKGDHGDLEEAVEIEKGIA</sequence>
<dbReference type="Proteomes" id="UP000724874">
    <property type="component" value="Unassembled WGS sequence"/>
</dbReference>
<proteinExistence type="predicted"/>
<dbReference type="PANTHER" id="PTHR10039:SF14">
    <property type="entry name" value="NACHT DOMAIN-CONTAINING PROTEIN"/>
    <property type="match status" value="1"/>
</dbReference>
<dbReference type="OrthoDB" id="3261813at2759"/>
<evidence type="ECO:0000259" key="2">
    <source>
        <dbReference type="Pfam" id="PF24883"/>
    </source>
</evidence>
<dbReference type="PANTHER" id="PTHR10039">
    <property type="entry name" value="AMELOGENIN"/>
    <property type="match status" value="1"/>
</dbReference>
<dbReference type="Pfam" id="PF24883">
    <property type="entry name" value="NPHP3_N"/>
    <property type="match status" value="1"/>
</dbReference>
<feature type="domain" description="Nephrocystin 3-like N-terminal" evidence="2">
    <location>
        <begin position="274"/>
        <end position="421"/>
    </location>
</feature>
<comment type="caution">
    <text evidence="3">The sequence shown here is derived from an EMBL/GenBank/DDBJ whole genome shotgun (WGS) entry which is preliminary data.</text>
</comment>
<gene>
    <name evidence="3" type="ORF">CPB84DRAFT_1750507</name>
</gene>
<reference evidence="3" key="1">
    <citation type="submission" date="2020-11" db="EMBL/GenBank/DDBJ databases">
        <authorList>
            <consortium name="DOE Joint Genome Institute"/>
            <person name="Ahrendt S."/>
            <person name="Riley R."/>
            <person name="Andreopoulos W."/>
            <person name="LaButti K."/>
            <person name="Pangilinan J."/>
            <person name="Ruiz-duenas F.J."/>
            <person name="Barrasa J.M."/>
            <person name="Sanchez-Garcia M."/>
            <person name="Camarero S."/>
            <person name="Miyauchi S."/>
            <person name="Serrano A."/>
            <person name="Linde D."/>
            <person name="Babiker R."/>
            <person name="Drula E."/>
            <person name="Ayuso-Fernandez I."/>
            <person name="Pacheco R."/>
            <person name="Padilla G."/>
            <person name="Ferreira P."/>
            <person name="Barriuso J."/>
            <person name="Kellner H."/>
            <person name="Castanera R."/>
            <person name="Alfaro M."/>
            <person name="Ramirez L."/>
            <person name="Pisabarro A.G."/>
            <person name="Kuo A."/>
            <person name="Tritt A."/>
            <person name="Lipzen A."/>
            <person name="He G."/>
            <person name="Yan M."/>
            <person name="Ng V."/>
            <person name="Cullen D."/>
            <person name="Martin F."/>
            <person name="Rosso M.-N."/>
            <person name="Henrissat B."/>
            <person name="Hibbett D."/>
            <person name="Martinez A.T."/>
            <person name="Grigoriev I.V."/>
        </authorList>
    </citation>
    <scope>NUCLEOTIDE SEQUENCE</scope>
    <source>
        <strain evidence="3">AH 44721</strain>
    </source>
</reference>
<keyword evidence="4" id="KW-1185">Reference proteome</keyword>
<evidence type="ECO:0000256" key="1">
    <source>
        <dbReference type="ARBA" id="ARBA00022737"/>
    </source>
</evidence>
<dbReference type="InterPro" id="IPR027417">
    <property type="entry name" value="P-loop_NTPase"/>
</dbReference>
<dbReference type="InterPro" id="IPR011990">
    <property type="entry name" value="TPR-like_helical_dom_sf"/>
</dbReference>
<evidence type="ECO:0000313" key="3">
    <source>
        <dbReference type="EMBL" id="KAF8884074.1"/>
    </source>
</evidence>
<dbReference type="EMBL" id="JADNYJ010000111">
    <property type="protein sequence ID" value="KAF8884074.1"/>
    <property type="molecule type" value="Genomic_DNA"/>
</dbReference>
<dbReference type="InterPro" id="IPR056884">
    <property type="entry name" value="NPHP3-like_N"/>
</dbReference>
<dbReference type="Gene3D" id="1.25.40.10">
    <property type="entry name" value="Tetratricopeptide repeat domain"/>
    <property type="match status" value="2"/>
</dbReference>
<name>A0A9P5TJY6_GYMJU</name>
<dbReference type="SUPFAM" id="SSF81901">
    <property type="entry name" value="HCP-like"/>
    <property type="match status" value="1"/>
</dbReference>
<evidence type="ECO:0000313" key="4">
    <source>
        <dbReference type="Proteomes" id="UP000724874"/>
    </source>
</evidence>
<dbReference type="AlphaFoldDB" id="A0A9P5TJY6"/>
<dbReference type="Gene3D" id="3.40.50.300">
    <property type="entry name" value="P-loop containing nucleotide triphosphate hydrolases"/>
    <property type="match status" value="1"/>
</dbReference>